<protein>
    <recommendedName>
        <fullName evidence="1">Glucose/Sorbosone dehydrogenase domain-containing protein</fullName>
    </recommendedName>
</protein>
<evidence type="ECO:0000313" key="3">
    <source>
        <dbReference type="Proteomes" id="UP000460157"/>
    </source>
</evidence>
<dbReference type="OrthoDB" id="9770043at2"/>
<organism evidence="2 3">
    <name type="scientific">Nesterenkonia alkaliphila</name>
    <dbReference type="NCBI Taxonomy" id="1463631"/>
    <lineage>
        <taxon>Bacteria</taxon>
        <taxon>Bacillati</taxon>
        <taxon>Actinomycetota</taxon>
        <taxon>Actinomycetes</taxon>
        <taxon>Micrococcales</taxon>
        <taxon>Micrococcaceae</taxon>
        <taxon>Nesterenkonia</taxon>
    </lineage>
</organism>
<dbReference type="InterPro" id="IPR011042">
    <property type="entry name" value="6-blade_b-propeller_TolB-like"/>
</dbReference>
<evidence type="ECO:0000259" key="1">
    <source>
        <dbReference type="Pfam" id="PF07995"/>
    </source>
</evidence>
<comment type="caution">
    <text evidence="2">The sequence shown here is derived from an EMBL/GenBank/DDBJ whole genome shotgun (WGS) entry which is preliminary data.</text>
</comment>
<dbReference type="Pfam" id="PF07995">
    <property type="entry name" value="GSDH"/>
    <property type="match status" value="1"/>
</dbReference>
<reference evidence="2 3" key="1">
    <citation type="submission" date="2019-12" db="EMBL/GenBank/DDBJ databases">
        <title>Nesterenkonia muleiensis sp. nov., a novel actinobacterium isolated from sap of Populus euphratica.</title>
        <authorList>
            <person name="Wang R."/>
        </authorList>
    </citation>
    <scope>NUCLEOTIDE SEQUENCE [LARGE SCALE GENOMIC DNA]</scope>
    <source>
        <strain evidence="2 3">F10</strain>
    </source>
</reference>
<keyword evidence="3" id="KW-1185">Reference proteome</keyword>
<sequence length="74" mass="8259">MIYQGELFTEWQDSAFLGGLSGENLVRVELDGESAEPAQEWDFGERIREVEEAPDGAVWIATDSGALMELRPDQ</sequence>
<dbReference type="EMBL" id="WRPM01000091">
    <property type="protein sequence ID" value="MVT27152.1"/>
    <property type="molecule type" value="Genomic_DNA"/>
</dbReference>
<dbReference type="InterPro" id="IPR012938">
    <property type="entry name" value="Glc/Sorbosone_DH"/>
</dbReference>
<proteinExistence type="predicted"/>
<evidence type="ECO:0000313" key="2">
    <source>
        <dbReference type="EMBL" id="MVT27152.1"/>
    </source>
</evidence>
<dbReference type="Proteomes" id="UP000460157">
    <property type="component" value="Unassembled WGS sequence"/>
</dbReference>
<dbReference type="AlphaFoldDB" id="A0A7K1ULE5"/>
<dbReference type="Gene3D" id="2.120.10.30">
    <property type="entry name" value="TolB, C-terminal domain"/>
    <property type="match status" value="1"/>
</dbReference>
<gene>
    <name evidence="2" type="ORF">GNZ21_12450</name>
</gene>
<accession>A0A7K1ULE5</accession>
<feature type="domain" description="Glucose/Sorbosone dehydrogenase" evidence="1">
    <location>
        <begin position="2"/>
        <end position="67"/>
    </location>
</feature>
<name>A0A7K1ULE5_9MICC</name>